<feature type="compositionally biased region" description="Polar residues" evidence="1">
    <location>
        <begin position="102"/>
        <end position="124"/>
    </location>
</feature>
<feature type="compositionally biased region" description="Basic and acidic residues" evidence="1">
    <location>
        <begin position="135"/>
        <end position="145"/>
    </location>
</feature>
<feature type="compositionally biased region" description="Polar residues" evidence="1">
    <location>
        <begin position="248"/>
        <end position="260"/>
    </location>
</feature>
<protein>
    <recommendedName>
        <fullName evidence="4">Helix-turn-helix domain-containing protein</fullName>
    </recommendedName>
</protein>
<sequence>MAGAAVSVEAITWALKLPIKQSSAKFVLTVLANCASGDTWLAFPSVGYLAEATGQDRKTVMANLARLREWGLIEDSGRRMGDTKQVIVYRLRGPDMIETGPKTEQSQNRNSSENGTVPKSQGNSPVFPAKQSRFSRKESQKRDTEPSDTSGNRQEHTPGVGDGAAMTEADIEREVSPLGPLLPGLDREVLALFVRHRRVSRRPLSIQGWLQVRPQLEAIAESGGDINKSLKDAMALGLLLPVEPKQSGAANHGSTAQGSADTVAHAREEWERLQREGGPVAAGRSGGAGRAGAGDVIDGEFAVIG</sequence>
<dbReference type="InterPro" id="IPR036390">
    <property type="entry name" value="WH_DNA-bd_sf"/>
</dbReference>
<accession>A0A0R0ABP8</accession>
<organism evidence="2 3">
    <name type="scientific">Stenotrophomonas pictorum JCM 9942</name>
    <dbReference type="NCBI Taxonomy" id="1236960"/>
    <lineage>
        <taxon>Bacteria</taxon>
        <taxon>Pseudomonadati</taxon>
        <taxon>Pseudomonadota</taxon>
        <taxon>Gammaproteobacteria</taxon>
        <taxon>Lysobacterales</taxon>
        <taxon>Lysobacteraceae</taxon>
        <taxon>Stenotrophomonas</taxon>
    </lineage>
</organism>
<evidence type="ECO:0000256" key="1">
    <source>
        <dbReference type="SAM" id="MobiDB-lite"/>
    </source>
</evidence>
<feature type="region of interest" description="Disordered" evidence="1">
    <location>
        <begin position="96"/>
        <end position="163"/>
    </location>
</feature>
<dbReference type="EMBL" id="LLXS01000050">
    <property type="protein sequence ID" value="KRG38871.1"/>
    <property type="molecule type" value="Genomic_DNA"/>
</dbReference>
<evidence type="ECO:0000313" key="3">
    <source>
        <dbReference type="Proteomes" id="UP000050836"/>
    </source>
</evidence>
<reference evidence="2 3" key="1">
    <citation type="submission" date="2015-10" db="EMBL/GenBank/DDBJ databases">
        <title>Genome sequencing and analysis of members of genus Stenotrophomonas.</title>
        <authorList>
            <person name="Patil P.P."/>
            <person name="Midha S."/>
            <person name="Patil P.B."/>
        </authorList>
    </citation>
    <scope>NUCLEOTIDE SEQUENCE [LARGE SCALE GENOMIC DNA]</scope>
    <source>
        <strain evidence="2 3">JCM 9942</strain>
    </source>
</reference>
<comment type="caution">
    <text evidence="2">The sequence shown here is derived from an EMBL/GenBank/DDBJ whole genome shotgun (WGS) entry which is preliminary data.</text>
</comment>
<feature type="region of interest" description="Disordered" evidence="1">
    <location>
        <begin position="271"/>
        <end position="292"/>
    </location>
</feature>
<feature type="region of interest" description="Disordered" evidence="1">
    <location>
        <begin position="246"/>
        <end position="265"/>
    </location>
</feature>
<dbReference type="AlphaFoldDB" id="A0A0R0ABP8"/>
<proteinExistence type="predicted"/>
<keyword evidence="3" id="KW-1185">Reference proteome</keyword>
<dbReference type="Pfam" id="PF13730">
    <property type="entry name" value="HTH_36"/>
    <property type="match status" value="1"/>
</dbReference>
<name>A0A0R0ABP8_9GAMM</name>
<dbReference type="SUPFAM" id="SSF46785">
    <property type="entry name" value="Winged helix' DNA-binding domain"/>
    <property type="match status" value="1"/>
</dbReference>
<evidence type="ECO:0000313" key="2">
    <source>
        <dbReference type="EMBL" id="KRG38871.1"/>
    </source>
</evidence>
<evidence type="ECO:0008006" key="4">
    <source>
        <dbReference type="Google" id="ProtNLM"/>
    </source>
</evidence>
<gene>
    <name evidence="2" type="ORF">ARC78_15135</name>
</gene>
<dbReference type="Proteomes" id="UP000050836">
    <property type="component" value="Unassembled WGS sequence"/>
</dbReference>